<name>A0ACC0YRA7_9ROSI</name>
<gene>
    <name evidence="1" type="ORF">Pint_28437</name>
</gene>
<protein>
    <submittedName>
        <fullName evidence="1">Uncharacterized protein</fullName>
    </submittedName>
</protein>
<comment type="caution">
    <text evidence="1">The sequence shown here is derived from an EMBL/GenBank/DDBJ whole genome shotgun (WGS) entry which is preliminary data.</text>
</comment>
<keyword evidence="2" id="KW-1185">Reference proteome</keyword>
<proteinExistence type="predicted"/>
<sequence length="306" mass="35234">MQLKVFTKSSSVHDFSFPHITSSNFKIKNGVAVNLHPPYHGQGRKGFLKDEETQIRFIENPNCERLMVTRNGGLPEDMLVEILSKLPVKSLIRLKCVCKPYCGQKLSLYPDQTLSNLSHHDIDPQIPVLRQIMGPHDGLFCLYGYNQIFLWNPATRETMALPKCRNPMLMRPFDPGAYYCNIGFGLDPMNNDYKLVLIRTLWDDETHLFYECFHVSMYNLSTNSWKDFEVVELTQYSLHKRSDSLYSNGICYWSAIRDNKDHQVILSFHMSDEILREIEGPNIPESMSADLGLYNGSLSLLLIDTV</sequence>
<dbReference type="EMBL" id="CM047740">
    <property type="protein sequence ID" value="KAJ0040947.1"/>
    <property type="molecule type" value="Genomic_DNA"/>
</dbReference>
<accession>A0ACC0YRA7</accession>
<dbReference type="Proteomes" id="UP001163603">
    <property type="component" value="Chromosome 5"/>
</dbReference>
<evidence type="ECO:0000313" key="1">
    <source>
        <dbReference type="EMBL" id="KAJ0040947.1"/>
    </source>
</evidence>
<organism evidence="1 2">
    <name type="scientific">Pistacia integerrima</name>
    <dbReference type="NCBI Taxonomy" id="434235"/>
    <lineage>
        <taxon>Eukaryota</taxon>
        <taxon>Viridiplantae</taxon>
        <taxon>Streptophyta</taxon>
        <taxon>Embryophyta</taxon>
        <taxon>Tracheophyta</taxon>
        <taxon>Spermatophyta</taxon>
        <taxon>Magnoliopsida</taxon>
        <taxon>eudicotyledons</taxon>
        <taxon>Gunneridae</taxon>
        <taxon>Pentapetalae</taxon>
        <taxon>rosids</taxon>
        <taxon>malvids</taxon>
        <taxon>Sapindales</taxon>
        <taxon>Anacardiaceae</taxon>
        <taxon>Pistacia</taxon>
    </lineage>
</organism>
<reference evidence="2" key="1">
    <citation type="journal article" date="2023" name="G3 (Bethesda)">
        <title>Genome assembly and association tests identify interacting loci associated with vigor, precocity, and sex in interspecific pistachio rootstocks.</title>
        <authorList>
            <person name="Palmer W."/>
            <person name="Jacygrad E."/>
            <person name="Sagayaradj S."/>
            <person name="Cavanaugh K."/>
            <person name="Han R."/>
            <person name="Bertier L."/>
            <person name="Beede B."/>
            <person name="Kafkas S."/>
            <person name="Golino D."/>
            <person name="Preece J."/>
            <person name="Michelmore R."/>
        </authorList>
    </citation>
    <scope>NUCLEOTIDE SEQUENCE [LARGE SCALE GENOMIC DNA]</scope>
</reference>
<evidence type="ECO:0000313" key="2">
    <source>
        <dbReference type="Proteomes" id="UP001163603"/>
    </source>
</evidence>